<dbReference type="EMBL" id="CP067018">
    <property type="protein sequence ID" value="QQN59872.1"/>
    <property type="molecule type" value="Genomic_DNA"/>
</dbReference>
<dbReference type="PRINTS" id="PR00344">
    <property type="entry name" value="BCTRLSENSOR"/>
</dbReference>
<dbReference type="InterPro" id="IPR004358">
    <property type="entry name" value="Sig_transdc_His_kin-like_C"/>
</dbReference>
<accession>A0A7T7V121</accession>
<evidence type="ECO:0000256" key="2">
    <source>
        <dbReference type="ARBA" id="ARBA00012438"/>
    </source>
</evidence>
<evidence type="ECO:0000256" key="4">
    <source>
        <dbReference type="ARBA" id="ARBA00022679"/>
    </source>
</evidence>
<dbReference type="PANTHER" id="PTHR43547:SF2">
    <property type="entry name" value="HYBRID SIGNAL TRANSDUCTION HISTIDINE KINASE C"/>
    <property type="match status" value="1"/>
</dbReference>
<keyword evidence="6" id="KW-0812">Transmembrane</keyword>
<dbReference type="FunFam" id="3.30.565.10:FF:000006">
    <property type="entry name" value="Sensor histidine kinase WalK"/>
    <property type="match status" value="1"/>
</dbReference>
<dbReference type="AlphaFoldDB" id="A0A7T7V121"/>
<dbReference type="GeneID" id="93134499"/>
<dbReference type="CDD" id="cd00082">
    <property type="entry name" value="HisKA"/>
    <property type="match status" value="1"/>
</dbReference>
<evidence type="ECO:0000313" key="8">
    <source>
        <dbReference type="EMBL" id="QQN59872.1"/>
    </source>
</evidence>
<dbReference type="InterPro" id="IPR005467">
    <property type="entry name" value="His_kinase_dom"/>
</dbReference>
<comment type="catalytic activity">
    <reaction evidence="1">
        <text>ATP + protein L-histidine = ADP + protein N-phospho-L-histidine.</text>
        <dbReference type="EC" id="2.7.13.3"/>
    </reaction>
</comment>
<feature type="transmembrane region" description="Helical" evidence="6">
    <location>
        <begin position="6"/>
        <end position="28"/>
    </location>
</feature>
<feature type="domain" description="Histidine kinase" evidence="7">
    <location>
        <begin position="296"/>
        <end position="515"/>
    </location>
</feature>
<dbReference type="InterPro" id="IPR036097">
    <property type="entry name" value="HisK_dim/P_sf"/>
</dbReference>
<dbReference type="SUPFAM" id="SSF47384">
    <property type="entry name" value="Homodimeric domain of signal transducing histidine kinase"/>
    <property type="match status" value="1"/>
</dbReference>
<dbReference type="Pfam" id="PF02518">
    <property type="entry name" value="HATPase_c"/>
    <property type="match status" value="1"/>
</dbReference>
<evidence type="ECO:0000256" key="6">
    <source>
        <dbReference type="SAM" id="Phobius"/>
    </source>
</evidence>
<sequence length="515" mass="59397">MNNKFIPIISVFMTISLIVFVSMQLYWLKEYYRALEQEFSNKVYSSMENIREKVNEMEVDKYYANNKTNFSEAVKNSSGQATQQYIQSTTDSTNNKRVIAFSKNIIEKKDIPLPTPGDNVELTNLYGDEGLIKLKNAAPKPLTSEMNQDLSSNNFTLKQLVKINASNMPIQQRINTKELDSLIKRELSMKGINTPIGFAILDKNNNPTKVANNNFLAQPDKQNYTFELFTDNQYKTLYTLALIFPSKDYSLVENNLPMLLGTMLSLLTILGIYIISINYMSKQKKISEVKTDFINNMSHEFKTPLATISVATDSLNNDKIATNPEKVKYYSSLIKQENLRMKKQVENVLNMSKLERNEMKLFLKTTNVRELIKEITRSFRLIVEQREGSLTEEFKAERYNFKIDEFHISNALVNLLDNANKYSPEKPDIRIKTRNEGHWYVIEISDKGMGMETENKSRIFEKFFREETGNIHNVKGQGLGLSYVKKIIELHKGQIIVESQKEKGSTFTIKLPLIV</sequence>
<keyword evidence="6" id="KW-0472">Membrane</keyword>
<keyword evidence="6" id="KW-1133">Transmembrane helix</keyword>
<dbReference type="SMART" id="SM00388">
    <property type="entry name" value="HisKA"/>
    <property type="match status" value="1"/>
</dbReference>
<keyword evidence="3" id="KW-0597">Phosphoprotein</keyword>
<dbReference type="SMART" id="SM00387">
    <property type="entry name" value="HATPase_c"/>
    <property type="match status" value="1"/>
</dbReference>
<reference evidence="8 9" key="1">
    <citation type="submission" date="2020-12" db="EMBL/GenBank/DDBJ databases">
        <title>FDA dAtabase for Regulatory Grade micrObial Sequences (FDA-ARGOS): Supporting development and validation of Infectious Disease Dx tests.</title>
        <authorList>
            <person name="Kerrigan L."/>
            <person name="Long C."/>
            <person name="Tallon L."/>
            <person name="Sadzewicz L."/>
            <person name="Zhao X."/>
            <person name="Boylan J."/>
            <person name="Ott S."/>
            <person name="Bowen H."/>
            <person name="Vavikolanu K."/>
            <person name="Mehta A."/>
            <person name="Aluvathingal J."/>
            <person name="Nadendla S."/>
            <person name="Yan Y."/>
            <person name="Sichtig H."/>
        </authorList>
    </citation>
    <scope>NUCLEOTIDE SEQUENCE [LARGE SCALE GENOMIC DNA]</scope>
    <source>
        <strain evidence="8 9">FDAARGOS_1031</strain>
    </source>
</reference>
<dbReference type="Pfam" id="PF00512">
    <property type="entry name" value="HisKA"/>
    <property type="match status" value="1"/>
</dbReference>
<dbReference type="InterPro" id="IPR036890">
    <property type="entry name" value="HATPase_C_sf"/>
</dbReference>
<keyword evidence="9" id="KW-1185">Reference proteome</keyword>
<dbReference type="PANTHER" id="PTHR43547">
    <property type="entry name" value="TWO-COMPONENT HISTIDINE KINASE"/>
    <property type="match status" value="1"/>
</dbReference>
<name>A0A7T7V121_9FLAO</name>
<dbReference type="PROSITE" id="PS50109">
    <property type="entry name" value="HIS_KIN"/>
    <property type="match status" value="1"/>
</dbReference>
<evidence type="ECO:0000256" key="1">
    <source>
        <dbReference type="ARBA" id="ARBA00000085"/>
    </source>
</evidence>
<gene>
    <name evidence="8" type="ORF">I6H88_04605</name>
</gene>
<dbReference type="InterPro" id="IPR003594">
    <property type="entry name" value="HATPase_dom"/>
</dbReference>
<feature type="transmembrane region" description="Helical" evidence="6">
    <location>
        <begin position="256"/>
        <end position="275"/>
    </location>
</feature>
<dbReference type="Gene3D" id="1.10.287.130">
    <property type="match status" value="1"/>
</dbReference>
<keyword evidence="5 8" id="KW-0418">Kinase</keyword>
<dbReference type="RefSeq" id="WP_034869928.1">
    <property type="nucleotide sequence ID" value="NZ_CBCSDR010000011.1"/>
</dbReference>
<proteinExistence type="predicted"/>
<dbReference type="Gene3D" id="3.30.565.10">
    <property type="entry name" value="Histidine kinase-like ATPase, C-terminal domain"/>
    <property type="match status" value="1"/>
</dbReference>
<dbReference type="InterPro" id="IPR003661">
    <property type="entry name" value="HisK_dim/P_dom"/>
</dbReference>
<dbReference type="SUPFAM" id="SSF55874">
    <property type="entry name" value="ATPase domain of HSP90 chaperone/DNA topoisomerase II/histidine kinase"/>
    <property type="match status" value="1"/>
</dbReference>
<evidence type="ECO:0000256" key="5">
    <source>
        <dbReference type="ARBA" id="ARBA00022777"/>
    </source>
</evidence>
<keyword evidence="4" id="KW-0808">Transferase</keyword>
<dbReference type="GO" id="GO:0000155">
    <property type="term" value="F:phosphorelay sensor kinase activity"/>
    <property type="evidence" value="ECO:0007669"/>
    <property type="project" value="InterPro"/>
</dbReference>
<evidence type="ECO:0000259" key="7">
    <source>
        <dbReference type="PROSITE" id="PS50109"/>
    </source>
</evidence>
<dbReference type="EC" id="2.7.13.3" evidence="2"/>
<evidence type="ECO:0000256" key="3">
    <source>
        <dbReference type="ARBA" id="ARBA00022553"/>
    </source>
</evidence>
<protein>
    <recommendedName>
        <fullName evidence="2">histidine kinase</fullName>
        <ecNumber evidence="2">2.7.13.3</ecNumber>
    </recommendedName>
</protein>
<evidence type="ECO:0000313" key="9">
    <source>
        <dbReference type="Proteomes" id="UP000595426"/>
    </source>
</evidence>
<organism evidence="8 9">
    <name type="scientific">Elizabethkingia bruuniana</name>
    <dbReference type="NCBI Taxonomy" id="1756149"/>
    <lineage>
        <taxon>Bacteria</taxon>
        <taxon>Pseudomonadati</taxon>
        <taxon>Bacteroidota</taxon>
        <taxon>Flavobacteriia</taxon>
        <taxon>Flavobacteriales</taxon>
        <taxon>Weeksellaceae</taxon>
        <taxon>Elizabethkingia</taxon>
    </lineage>
</organism>
<dbReference type="Proteomes" id="UP000595426">
    <property type="component" value="Chromosome"/>
</dbReference>